<organism evidence="2">
    <name type="scientific">viral metagenome</name>
    <dbReference type="NCBI Taxonomy" id="1070528"/>
    <lineage>
        <taxon>unclassified sequences</taxon>
        <taxon>metagenomes</taxon>
        <taxon>organismal metagenomes</taxon>
    </lineage>
</organism>
<accession>A0A6C0B991</accession>
<protein>
    <submittedName>
        <fullName evidence="2">Uncharacterized protein</fullName>
    </submittedName>
</protein>
<reference evidence="2" key="1">
    <citation type="journal article" date="2020" name="Nature">
        <title>Giant virus diversity and host interactions through global metagenomics.</title>
        <authorList>
            <person name="Schulz F."/>
            <person name="Roux S."/>
            <person name="Paez-Espino D."/>
            <person name="Jungbluth S."/>
            <person name="Walsh D.A."/>
            <person name="Denef V.J."/>
            <person name="McMahon K.D."/>
            <person name="Konstantinidis K.T."/>
            <person name="Eloe-Fadrosh E.A."/>
            <person name="Kyrpides N.C."/>
            <person name="Woyke T."/>
        </authorList>
    </citation>
    <scope>NUCLEOTIDE SEQUENCE</scope>
    <source>
        <strain evidence="2">GVMAG-M-3300010158-55</strain>
    </source>
</reference>
<feature type="compositionally biased region" description="Basic residues" evidence="1">
    <location>
        <begin position="161"/>
        <end position="181"/>
    </location>
</feature>
<proteinExistence type="predicted"/>
<feature type="region of interest" description="Disordered" evidence="1">
    <location>
        <begin position="160"/>
        <end position="181"/>
    </location>
</feature>
<evidence type="ECO:0000313" key="2">
    <source>
        <dbReference type="EMBL" id="QHS88281.1"/>
    </source>
</evidence>
<dbReference type="EMBL" id="MN739095">
    <property type="protein sequence ID" value="QHS88281.1"/>
    <property type="molecule type" value="Genomic_DNA"/>
</dbReference>
<sequence>MESSLENKENLPSNFKKKSVGKLINPSQVSKYNKSYCWQEDNGLGRYLGKFRNTTIDALNQTLYHFDYHTIKDNIFMDGKDTKSELNIRRILDEACIPSPEEFRQMSLEKIKEFIPDTNKMPLNVYVERIGAIHNELKQQIKNAEYKLTILPLHSFGGKTYKQKKNKRKIQKQSKRNRKLH</sequence>
<dbReference type="AlphaFoldDB" id="A0A6C0B991"/>
<name>A0A6C0B991_9ZZZZ</name>
<evidence type="ECO:0000256" key="1">
    <source>
        <dbReference type="SAM" id="MobiDB-lite"/>
    </source>
</evidence>